<dbReference type="InterPro" id="IPR045992">
    <property type="entry name" value="DUF5948"/>
</dbReference>
<sequence length="96" mass="10155">MRLFATFLVASPGITGAFAGCNCKCQDPSGSGPQWNDLTEQVCGTKLAGENDICFLDKTFRPDKANQCSSAGCCIDSGGFDEECRKLGAPGAYCWT</sequence>
<dbReference type="Proteomes" id="UP000635477">
    <property type="component" value="Unassembled WGS sequence"/>
</dbReference>
<dbReference type="PROSITE" id="PS51257">
    <property type="entry name" value="PROKAR_LIPOPROTEIN"/>
    <property type="match status" value="1"/>
</dbReference>
<feature type="signal peptide" evidence="1">
    <location>
        <begin position="1"/>
        <end position="19"/>
    </location>
</feature>
<feature type="chain" id="PRO_5033986184" evidence="1">
    <location>
        <begin position="20"/>
        <end position="96"/>
    </location>
</feature>
<comment type="caution">
    <text evidence="2">The sequence shown here is derived from an EMBL/GenBank/DDBJ whole genome shotgun (WGS) entry which is preliminary data.</text>
</comment>
<gene>
    <name evidence="2" type="ORF">FZEAL_6540</name>
</gene>
<organism evidence="2 3">
    <name type="scientific">Fusarium zealandicum</name>
    <dbReference type="NCBI Taxonomy" id="1053134"/>
    <lineage>
        <taxon>Eukaryota</taxon>
        <taxon>Fungi</taxon>
        <taxon>Dikarya</taxon>
        <taxon>Ascomycota</taxon>
        <taxon>Pezizomycotina</taxon>
        <taxon>Sordariomycetes</taxon>
        <taxon>Hypocreomycetidae</taxon>
        <taxon>Hypocreales</taxon>
        <taxon>Nectriaceae</taxon>
        <taxon>Fusarium</taxon>
        <taxon>Fusarium staphyleae species complex</taxon>
    </lineage>
</organism>
<name>A0A8H4UHV9_9HYPO</name>
<dbReference type="EMBL" id="JABEYC010000482">
    <property type="protein sequence ID" value="KAF4976856.1"/>
    <property type="molecule type" value="Genomic_DNA"/>
</dbReference>
<protein>
    <submittedName>
        <fullName evidence="2">Uncharacterized protein</fullName>
    </submittedName>
</protein>
<dbReference type="OrthoDB" id="4971722at2759"/>
<keyword evidence="3" id="KW-1185">Reference proteome</keyword>
<dbReference type="Pfam" id="PF19373">
    <property type="entry name" value="DUF5948"/>
    <property type="match status" value="1"/>
</dbReference>
<reference evidence="2" key="1">
    <citation type="journal article" date="2020" name="BMC Genomics">
        <title>Correction to: Identification and distribution of gene clusters required for synthesis of sphingolipid metabolism inhibitors in diverse species of the filamentous fungus Fusarium.</title>
        <authorList>
            <person name="Kim H.S."/>
            <person name="Lohmar J.M."/>
            <person name="Busman M."/>
            <person name="Brown D.W."/>
            <person name="Naumann T.A."/>
            <person name="Divon H.H."/>
            <person name="Lysoe E."/>
            <person name="Uhlig S."/>
            <person name="Proctor R.H."/>
        </authorList>
    </citation>
    <scope>NUCLEOTIDE SEQUENCE</scope>
    <source>
        <strain evidence="2">NRRL 22465</strain>
    </source>
</reference>
<evidence type="ECO:0000256" key="1">
    <source>
        <dbReference type="SAM" id="SignalP"/>
    </source>
</evidence>
<dbReference type="AlphaFoldDB" id="A0A8H4UHV9"/>
<evidence type="ECO:0000313" key="2">
    <source>
        <dbReference type="EMBL" id="KAF4976856.1"/>
    </source>
</evidence>
<accession>A0A8H4UHV9</accession>
<evidence type="ECO:0000313" key="3">
    <source>
        <dbReference type="Proteomes" id="UP000635477"/>
    </source>
</evidence>
<keyword evidence="1" id="KW-0732">Signal</keyword>
<reference evidence="2" key="2">
    <citation type="submission" date="2020-05" db="EMBL/GenBank/DDBJ databases">
        <authorList>
            <person name="Kim H.-S."/>
            <person name="Proctor R.H."/>
            <person name="Brown D.W."/>
        </authorList>
    </citation>
    <scope>NUCLEOTIDE SEQUENCE</scope>
    <source>
        <strain evidence="2">NRRL 22465</strain>
    </source>
</reference>
<proteinExistence type="predicted"/>